<gene>
    <name evidence="1" type="ORF">EVAR_51148_1</name>
</gene>
<comment type="caution">
    <text evidence="1">The sequence shown here is derived from an EMBL/GenBank/DDBJ whole genome shotgun (WGS) entry which is preliminary data.</text>
</comment>
<sequence length="97" mass="10937">MVDEVRTVERTKLCRSELTANCSDITLRGPFFFSAVSYFTPLRRFRDELHSGKVSGDERASSRVPHRDPTAVYVSELPGEQKYPGVRAGPINTRCCD</sequence>
<evidence type="ECO:0000313" key="2">
    <source>
        <dbReference type="Proteomes" id="UP000299102"/>
    </source>
</evidence>
<protein>
    <submittedName>
        <fullName evidence="1">Uncharacterized protein</fullName>
    </submittedName>
</protein>
<dbReference type="EMBL" id="BGZK01001297">
    <property type="protein sequence ID" value="GBP76663.1"/>
    <property type="molecule type" value="Genomic_DNA"/>
</dbReference>
<organism evidence="1 2">
    <name type="scientific">Eumeta variegata</name>
    <name type="common">Bagworm moth</name>
    <name type="synonym">Eumeta japonica</name>
    <dbReference type="NCBI Taxonomy" id="151549"/>
    <lineage>
        <taxon>Eukaryota</taxon>
        <taxon>Metazoa</taxon>
        <taxon>Ecdysozoa</taxon>
        <taxon>Arthropoda</taxon>
        <taxon>Hexapoda</taxon>
        <taxon>Insecta</taxon>
        <taxon>Pterygota</taxon>
        <taxon>Neoptera</taxon>
        <taxon>Endopterygota</taxon>
        <taxon>Lepidoptera</taxon>
        <taxon>Glossata</taxon>
        <taxon>Ditrysia</taxon>
        <taxon>Tineoidea</taxon>
        <taxon>Psychidae</taxon>
        <taxon>Oiketicinae</taxon>
        <taxon>Eumeta</taxon>
    </lineage>
</organism>
<accession>A0A4C1YNT0</accession>
<dbReference type="AlphaFoldDB" id="A0A4C1YNT0"/>
<keyword evidence="2" id="KW-1185">Reference proteome</keyword>
<evidence type="ECO:0000313" key="1">
    <source>
        <dbReference type="EMBL" id="GBP76663.1"/>
    </source>
</evidence>
<reference evidence="1 2" key="1">
    <citation type="journal article" date="2019" name="Commun. Biol.">
        <title>The bagworm genome reveals a unique fibroin gene that provides high tensile strength.</title>
        <authorList>
            <person name="Kono N."/>
            <person name="Nakamura H."/>
            <person name="Ohtoshi R."/>
            <person name="Tomita M."/>
            <person name="Numata K."/>
            <person name="Arakawa K."/>
        </authorList>
    </citation>
    <scope>NUCLEOTIDE SEQUENCE [LARGE SCALE GENOMIC DNA]</scope>
</reference>
<proteinExistence type="predicted"/>
<name>A0A4C1YNT0_EUMVA</name>
<dbReference type="Proteomes" id="UP000299102">
    <property type="component" value="Unassembled WGS sequence"/>
</dbReference>